<dbReference type="AlphaFoldDB" id="A0A6M5Y6E6"/>
<dbReference type="CDD" id="cd08241">
    <property type="entry name" value="QOR1"/>
    <property type="match status" value="1"/>
</dbReference>
<evidence type="ECO:0000313" key="2">
    <source>
        <dbReference type="EMBL" id="QJW88781.1"/>
    </source>
</evidence>
<dbReference type="Proteomes" id="UP000502756">
    <property type="component" value="Chromosome"/>
</dbReference>
<dbReference type="InterPro" id="IPR013154">
    <property type="entry name" value="ADH-like_N"/>
</dbReference>
<protein>
    <submittedName>
        <fullName evidence="2">NADPH:quinone oxidoreductase family protein</fullName>
    </submittedName>
</protein>
<dbReference type="PANTHER" id="PTHR43677:SF4">
    <property type="entry name" value="QUINONE OXIDOREDUCTASE-LIKE PROTEIN 2"/>
    <property type="match status" value="1"/>
</dbReference>
<dbReference type="EMBL" id="CP053435">
    <property type="protein sequence ID" value="QJW88781.1"/>
    <property type="molecule type" value="Genomic_DNA"/>
</dbReference>
<dbReference type="InterPro" id="IPR051397">
    <property type="entry name" value="Zn-ADH-like_protein"/>
</dbReference>
<dbReference type="SUPFAM" id="SSF51735">
    <property type="entry name" value="NAD(P)-binding Rossmann-fold domains"/>
    <property type="match status" value="1"/>
</dbReference>
<dbReference type="KEGG" id="stae:HNV11_04980"/>
<dbReference type="SUPFAM" id="SSF50129">
    <property type="entry name" value="GroES-like"/>
    <property type="match status" value="1"/>
</dbReference>
<accession>A0A6M5Y6E6</accession>
<dbReference type="RefSeq" id="WP_171738619.1">
    <property type="nucleotide sequence ID" value="NZ_CP053435.1"/>
</dbReference>
<dbReference type="InterPro" id="IPR036291">
    <property type="entry name" value="NAD(P)-bd_dom_sf"/>
</dbReference>
<organism evidence="2 3">
    <name type="scientific">Spirosoma taeanense</name>
    <dbReference type="NCBI Taxonomy" id="2735870"/>
    <lineage>
        <taxon>Bacteria</taxon>
        <taxon>Pseudomonadati</taxon>
        <taxon>Bacteroidota</taxon>
        <taxon>Cytophagia</taxon>
        <taxon>Cytophagales</taxon>
        <taxon>Cytophagaceae</taxon>
        <taxon>Spirosoma</taxon>
    </lineage>
</organism>
<dbReference type="SMART" id="SM00829">
    <property type="entry name" value="PKS_ER"/>
    <property type="match status" value="1"/>
</dbReference>
<evidence type="ECO:0000313" key="3">
    <source>
        <dbReference type="Proteomes" id="UP000502756"/>
    </source>
</evidence>
<proteinExistence type="predicted"/>
<gene>
    <name evidence="2" type="ORF">HNV11_04980</name>
</gene>
<sequence>MKAILCQQFGPPEQLVLKEVPSPKAGNGQVVIQVEACGVNFPDTLMIEGKYQFKPPFPFSPGGEVSGTVIEVGEGVEHLRVGDAVFSLTGHGGFAEEVVANAATTLPMPTSGAAGAMDFVTAASTMYTYGTSYHALKDRANLQAGETLLVMGAAGGVGLAAVQLGVLMGARVIAAASSEEKLAVCRAMGAAETINYTTENLRDRLKELTNGNGVDVIYDPVGDRYAEPAIRSLAWKGRYLVVGFAAGQIPNIPLNLALLKGASIVGVFWGAFAQREPEMSQQNFRQILHWITGGQLKQHIYRLYSLADAPEALRDLMERRVVGKAVVVAR</sequence>
<dbReference type="InterPro" id="IPR011032">
    <property type="entry name" value="GroES-like_sf"/>
</dbReference>
<dbReference type="Pfam" id="PF00107">
    <property type="entry name" value="ADH_zinc_N"/>
    <property type="match status" value="1"/>
</dbReference>
<keyword evidence="3" id="KW-1185">Reference proteome</keyword>
<dbReference type="InterPro" id="IPR013149">
    <property type="entry name" value="ADH-like_C"/>
</dbReference>
<dbReference type="Gene3D" id="3.40.50.720">
    <property type="entry name" value="NAD(P)-binding Rossmann-like Domain"/>
    <property type="match status" value="1"/>
</dbReference>
<dbReference type="GO" id="GO:0016491">
    <property type="term" value="F:oxidoreductase activity"/>
    <property type="evidence" value="ECO:0007669"/>
    <property type="project" value="InterPro"/>
</dbReference>
<dbReference type="InterPro" id="IPR020843">
    <property type="entry name" value="ER"/>
</dbReference>
<dbReference type="Gene3D" id="3.90.180.10">
    <property type="entry name" value="Medium-chain alcohol dehydrogenases, catalytic domain"/>
    <property type="match status" value="1"/>
</dbReference>
<name>A0A6M5Y6E6_9BACT</name>
<feature type="domain" description="Enoyl reductase (ER)" evidence="1">
    <location>
        <begin position="10"/>
        <end position="327"/>
    </location>
</feature>
<dbReference type="PANTHER" id="PTHR43677">
    <property type="entry name" value="SHORT-CHAIN DEHYDROGENASE/REDUCTASE"/>
    <property type="match status" value="1"/>
</dbReference>
<evidence type="ECO:0000259" key="1">
    <source>
        <dbReference type="SMART" id="SM00829"/>
    </source>
</evidence>
<dbReference type="Pfam" id="PF08240">
    <property type="entry name" value="ADH_N"/>
    <property type="match status" value="1"/>
</dbReference>
<reference evidence="2 3" key="1">
    <citation type="submission" date="2020-05" db="EMBL/GenBank/DDBJ databases">
        <title>Genome sequencing of Spirosoma sp. TS118.</title>
        <authorList>
            <person name="Lee J.-H."/>
            <person name="Jeong S."/>
            <person name="Zhao L."/>
            <person name="Jung J.-H."/>
            <person name="Kim M.-K."/>
            <person name="Lim S."/>
        </authorList>
    </citation>
    <scope>NUCLEOTIDE SEQUENCE [LARGE SCALE GENOMIC DNA]</scope>
    <source>
        <strain evidence="2 3">TS118</strain>
    </source>
</reference>